<evidence type="ECO:0000256" key="2">
    <source>
        <dbReference type="SAM" id="Phobius"/>
    </source>
</evidence>
<feature type="region of interest" description="Disordered" evidence="1">
    <location>
        <begin position="56"/>
        <end position="81"/>
    </location>
</feature>
<proteinExistence type="predicted"/>
<feature type="transmembrane region" description="Helical" evidence="2">
    <location>
        <begin position="97"/>
        <end position="116"/>
    </location>
</feature>
<feature type="compositionally biased region" description="Basic and acidic residues" evidence="1">
    <location>
        <begin position="1"/>
        <end position="12"/>
    </location>
</feature>
<organism evidence="3 4">
    <name type="scientific">Morus notabilis</name>
    <dbReference type="NCBI Taxonomy" id="981085"/>
    <lineage>
        <taxon>Eukaryota</taxon>
        <taxon>Viridiplantae</taxon>
        <taxon>Streptophyta</taxon>
        <taxon>Embryophyta</taxon>
        <taxon>Tracheophyta</taxon>
        <taxon>Spermatophyta</taxon>
        <taxon>Magnoliopsida</taxon>
        <taxon>eudicotyledons</taxon>
        <taxon>Gunneridae</taxon>
        <taxon>Pentapetalae</taxon>
        <taxon>rosids</taxon>
        <taxon>fabids</taxon>
        <taxon>Rosales</taxon>
        <taxon>Moraceae</taxon>
        <taxon>Moreae</taxon>
        <taxon>Morus</taxon>
    </lineage>
</organism>
<feature type="transmembrane region" description="Helical" evidence="2">
    <location>
        <begin position="128"/>
        <end position="149"/>
    </location>
</feature>
<reference evidence="4" key="1">
    <citation type="submission" date="2013-01" db="EMBL/GenBank/DDBJ databases">
        <title>Draft Genome Sequence of a Mulberry Tree, Morus notabilis C.K. Schneid.</title>
        <authorList>
            <person name="He N."/>
            <person name="Zhao S."/>
        </authorList>
    </citation>
    <scope>NUCLEOTIDE SEQUENCE</scope>
</reference>
<sequence length="190" mass="20958">MSERKAEREYRRAGRPTRHRSAGLHSESGRRWIYTVSGFVLPGEWTLARTEDQSQERVVHRRSSDGTINGGGVVVRGGRGRLKSPPGSGWIGEWMEFFGLLGSTTGLVFVRLMLVVRDPTMEEWMEFFGLLGSTTGLEGLVFVRLMLVVRDPTMVVVGFVSPSKGVGNTASLIVGLAKLGLPLQLYISCF</sequence>
<feature type="region of interest" description="Disordered" evidence="1">
    <location>
        <begin position="1"/>
        <end position="23"/>
    </location>
</feature>
<evidence type="ECO:0000313" key="4">
    <source>
        <dbReference type="Proteomes" id="UP000030645"/>
    </source>
</evidence>
<feature type="compositionally biased region" description="Gly residues" evidence="1">
    <location>
        <begin position="68"/>
        <end position="77"/>
    </location>
</feature>
<dbReference type="EMBL" id="KE344966">
    <property type="protein sequence ID" value="EXB88455.1"/>
    <property type="molecule type" value="Genomic_DNA"/>
</dbReference>
<keyword evidence="2" id="KW-0472">Membrane</keyword>
<dbReference type="Proteomes" id="UP000030645">
    <property type="component" value="Unassembled WGS sequence"/>
</dbReference>
<gene>
    <name evidence="3" type="ORF">L484_012897</name>
</gene>
<keyword evidence="2" id="KW-1133">Transmembrane helix</keyword>
<feature type="compositionally biased region" description="Basic residues" evidence="1">
    <location>
        <begin position="13"/>
        <end position="22"/>
    </location>
</feature>
<dbReference type="AlphaFoldDB" id="W9RNJ4"/>
<keyword evidence="4" id="KW-1185">Reference proteome</keyword>
<protein>
    <submittedName>
        <fullName evidence="3">Uncharacterized protein</fullName>
    </submittedName>
</protein>
<evidence type="ECO:0000256" key="1">
    <source>
        <dbReference type="SAM" id="MobiDB-lite"/>
    </source>
</evidence>
<keyword evidence="2" id="KW-0812">Transmembrane</keyword>
<evidence type="ECO:0000313" key="3">
    <source>
        <dbReference type="EMBL" id="EXB88455.1"/>
    </source>
</evidence>
<name>W9RNJ4_9ROSA</name>
<accession>W9RNJ4</accession>